<dbReference type="PANTHER" id="PTHR42818">
    <property type="entry name" value="SULFOPYRUVATE DECARBOXYLASE SUBUNIT ALPHA"/>
    <property type="match status" value="1"/>
</dbReference>
<dbReference type="InterPro" id="IPR029061">
    <property type="entry name" value="THDP-binding"/>
</dbReference>
<protein>
    <submittedName>
        <fullName evidence="4">Thiamine pyrophosphate-dependent enzyme</fullName>
    </submittedName>
</protein>
<gene>
    <name evidence="4" type="ORF">NP075_06215</name>
</gene>
<dbReference type="Proteomes" id="UP001317322">
    <property type="component" value="Chromosome"/>
</dbReference>
<accession>A0ABY5KAZ8</accession>
<keyword evidence="5" id="KW-1185">Reference proteome</keyword>
<dbReference type="Pfam" id="PF02775">
    <property type="entry name" value="TPP_enzyme_C"/>
    <property type="match status" value="1"/>
</dbReference>
<evidence type="ECO:0000259" key="3">
    <source>
        <dbReference type="Pfam" id="PF02775"/>
    </source>
</evidence>
<name>A0ABY5KAZ8_9CELL</name>
<dbReference type="RefSeq" id="WP_227564518.1">
    <property type="nucleotide sequence ID" value="NZ_CP101989.1"/>
</dbReference>
<evidence type="ECO:0000256" key="1">
    <source>
        <dbReference type="ARBA" id="ARBA00022793"/>
    </source>
</evidence>
<dbReference type="InterPro" id="IPR011766">
    <property type="entry name" value="TPP_enzyme_TPP-bd"/>
</dbReference>
<proteinExistence type="predicted"/>
<keyword evidence="2" id="KW-0456">Lyase</keyword>
<feature type="domain" description="Thiamine pyrophosphate enzyme TPP-binding" evidence="3">
    <location>
        <begin position="23"/>
        <end position="96"/>
    </location>
</feature>
<organism evidence="4 5">
    <name type="scientific">Cellulomonas wangsupingiae</name>
    <dbReference type="NCBI Taxonomy" id="2968085"/>
    <lineage>
        <taxon>Bacteria</taxon>
        <taxon>Bacillati</taxon>
        <taxon>Actinomycetota</taxon>
        <taxon>Actinomycetes</taxon>
        <taxon>Micrococcales</taxon>
        <taxon>Cellulomonadaceae</taxon>
        <taxon>Cellulomonas</taxon>
    </lineage>
</organism>
<evidence type="ECO:0000256" key="2">
    <source>
        <dbReference type="ARBA" id="ARBA00023239"/>
    </source>
</evidence>
<dbReference type="PANTHER" id="PTHR42818:SF1">
    <property type="entry name" value="SULFOPYRUVATE DECARBOXYLASE"/>
    <property type="match status" value="1"/>
</dbReference>
<evidence type="ECO:0000313" key="4">
    <source>
        <dbReference type="EMBL" id="UUI66307.1"/>
    </source>
</evidence>
<evidence type="ECO:0000313" key="5">
    <source>
        <dbReference type="Proteomes" id="UP001317322"/>
    </source>
</evidence>
<reference evidence="4 5" key="1">
    <citation type="submission" date="2022-07" db="EMBL/GenBank/DDBJ databases">
        <title>Novel species in genus cellulomonas.</title>
        <authorList>
            <person name="Ye L."/>
        </authorList>
    </citation>
    <scope>NUCLEOTIDE SEQUENCE [LARGE SCALE GENOMIC DNA]</scope>
    <source>
        <strain evidence="5">zg-Y908</strain>
    </source>
</reference>
<sequence>MIICQLGDATEELRRVADDPRNLYLLGSMGMVIPVALGMALSTGKQVVAVEGDGGCLMNLGALTTVARYGPKRLSILVLDNGSYGSTGGQPSATSTGADLAAIGRASGLKESRQFDHAGSEDALVNWLGISGVRLAVARTRSSPPPSERSTPRILPVENTARLTAAIGRV</sequence>
<dbReference type="SUPFAM" id="SSF52518">
    <property type="entry name" value="Thiamin diphosphate-binding fold (THDP-binding)"/>
    <property type="match status" value="1"/>
</dbReference>
<keyword evidence="1" id="KW-0210">Decarboxylase</keyword>
<dbReference type="EMBL" id="CP101989">
    <property type="protein sequence ID" value="UUI66307.1"/>
    <property type="molecule type" value="Genomic_DNA"/>
</dbReference>
<dbReference type="InterPro" id="IPR051818">
    <property type="entry name" value="TPP_dependent_decarboxylase"/>
</dbReference>
<dbReference type="Gene3D" id="3.40.50.970">
    <property type="match status" value="1"/>
</dbReference>